<accession>A0A2I5HFD1</accession>
<dbReference type="AlphaFoldDB" id="A0A2I5HFD1"/>
<organism evidence="1 2">
    <name type="scientific">Salmonella diarizonae</name>
    <dbReference type="NCBI Taxonomy" id="59204"/>
    <lineage>
        <taxon>Bacteria</taxon>
        <taxon>Pseudomonadati</taxon>
        <taxon>Pseudomonadota</taxon>
        <taxon>Gammaproteobacteria</taxon>
        <taxon>Enterobacterales</taxon>
        <taxon>Enterobacteriaceae</taxon>
        <taxon>Salmonella</taxon>
    </lineage>
</organism>
<dbReference type="RefSeq" id="WP_100212352.1">
    <property type="nucleotide sequence ID" value="NZ_CP023345.1"/>
</dbReference>
<name>A0A2I5HFD1_SALDZ</name>
<evidence type="ECO:0000313" key="1">
    <source>
        <dbReference type="EMBL" id="ATW54242.1"/>
    </source>
</evidence>
<gene>
    <name evidence="1" type="ORF">CNQ75_06700</name>
</gene>
<dbReference type="EMBL" id="CP023345">
    <property type="protein sequence ID" value="ATW54242.1"/>
    <property type="molecule type" value="Genomic_DNA"/>
</dbReference>
<sequence>MANRKQRQRRDQVAHIHTQTEINRRLHRAHKVAFIMYINMLHECHSDITPGYIAAIFSYLSDDLRELQKLTSQPAHTQ</sequence>
<evidence type="ECO:0000313" key="2">
    <source>
        <dbReference type="Proteomes" id="UP000230639"/>
    </source>
</evidence>
<reference evidence="1 2" key="1">
    <citation type="submission" date="2017-09" db="EMBL/GenBank/DDBJ databases">
        <title>Complete genome of Salmonella enterica subsp. diarizonae isolated from stool of a patient with bacterial enteropathy.</title>
        <authorList>
            <person name="Zhou J."/>
            <person name="Chen Q."/>
            <person name="Guo L."/>
            <person name="Fan J."/>
        </authorList>
    </citation>
    <scope>NUCLEOTIDE SEQUENCE [LARGE SCALE GENOMIC DNA]</scope>
    <source>
        <strain evidence="1 2">HZS154</strain>
    </source>
</reference>
<dbReference type="Proteomes" id="UP000230639">
    <property type="component" value="Chromosome"/>
</dbReference>
<protein>
    <submittedName>
        <fullName evidence="1">Derepression protein</fullName>
    </submittedName>
</protein>
<proteinExistence type="predicted"/>